<dbReference type="EMBL" id="BDQV01000761">
    <property type="protein sequence ID" value="GAY67793.1"/>
    <property type="molecule type" value="Genomic_DNA"/>
</dbReference>
<dbReference type="AlphaFoldDB" id="A0A2H5QT93"/>
<accession>A0A2H5QT93</accession>
<dbReference type="Proteomes" id="UP000236630">
    <property type="component" value="Unassembled WGS sequence"/>
</dbReference>
<evidence type="ECO:0000313" key="2">
    <source>
        <dbReference type="Proteomes" id="UP000236630"/>
    </source>
</evidence>
<evidence type="ECO:0000313" key="1">
    <source>
        <dbReference type="EMBL" id="GAY67793.1"/>
    </source>
</evidence>
<reference evidence="1 2" key="1">
    <citation type="journal article" date="2017" name="Front. Genet.">
        <title>Draft sequencing of the heterozygous diploid genome of Satsuma (Citrus unshiu Marc.) using a hybrid assembly approach.</title>
        <authorList>
            <person name="Shimizu T."/>
            <person name="Tanizawa Y."/>
            <person name="Mochizuki T."/>
            <person name="Nagasaki H."/>
            <person name="Yoshioka T."/>
            <person name="Toyoda A."/>
            <person name="Fujiyama A."/>
            <person name="Kaminuma E."/>
            <person name="Nakamura Y."/>
        </authorList>
    </citation>
    <scope>NUCLEOTIDE SEQUENCE [LARGE SCALE GENOMIC DNA]</scope>
    <source>
        <strain evidence="2">cv. Miyagawa wase</strain>
    </source>
</reference>
<name>A0A2H5QT93_CITUN</name>
<proteinExistence type="predicted"/>
<keyword evidence="2" id="KW-1185">Reference proteome</keyword>
<gene>
    <name evidence="1" type="ORF">CUMW_259320</name>
</gene>
<comment type="caution">
    <text evidence="1">The sequence shown here is derived from an EMBL/GenBank/DDBJ whole genome shotgun (WGS) entry which is preliminary data.</text>
</comment>
<protein>
    <submittedName>
        <fullName evidence="1">Uncharacterized protein</fullName>
    </submittedName>
</protein>
<sequence>MCWRPTASKNLQVKLKFGKTSAKKAQDVKTLIPRSGAPRRAPEPVADKKPISHTIVACHITA</sequence>
<organism evidence="1 2">
    <name type="scientific">Citrus unshiu</name>
    <name type="common">Satsuma mandarin</name>
    <name type="synonym">Citrus nobilis var. unshiu</name>
    <dbReference type="NCBI Taxonomy" id="55188"/>
    <lineage>
        <taxon>Eukaryota</taxon>
        <taxon>Viridiplantae</taxon>
        <taxon>Streptophyta</taxon>
        <taxon>Embryophyta</taxon>
        <taxon>Tracheophyta</taxon>
        <taxon>Spermatophyta</taxon>
        <taxon>Magnoliopsida</taxon>
        <taxon>eudicotyledons</taxon>
        <taxon>Gunneridae</taxon>
        <taxon>Pentapetalae</taxon>
        <taxon>rosids</taxon>
        <taxon>malvids</taxon>
        <taxon>Sapindales</taxon>
        <taxon>Rutaceae</taxon>
        <taxon>Aurantioideae</taxon>
        <taxon>Citrus</taxon>
    </lineage>
</organism>